<dbReference type="InterPro" id="IPR002189">
    <property type="entry name" value="CapZ_alpha"/>
</dbReference>
<accession>A0A4S4LCJ0</accession>
<dbReference type="SUPFAM" id="SSF90096">
    <property type="entry name" value="Subunits of heterodimeric actin filament capping protein Capz"/>
    <property type="match status" value="1"/>
</dbReference>
<comment type="function">
    <text evidence="5 6">F-actin-capping proteins bind in a Ca(2+)-independent manner to the fast growing ends of actin filaments (barbed end) thereby blocking the exchange of subunits at these ends. Unlike other capping proteins (such as gelsolin and severin), these proteins do not sever actin filaments.</text>
</comment>
<dbReference type="Gene3D" id="3.90.1150.210">
    <property type="entry name" value="F-actin capping protein, beta subunit"/>
    <property type="match status" value="1"/>
</dbReference>
<dbReference type="GO" id="GO:0030036">
    <property type="term" value="P:actin cytoskeleton organization"/>
    <property type="evidence" value="ECO:0007669"/>
    <property type="project" value="TreeGrafter"/>
</dbReference>
<dbReference type="PANTHER" id="PTHR10653:SF0">
    <property type="entry name" value="F-ACTIN-CAPPING PROTEIN SUBUNIT ALPHA"/>
    <property type="match status" value="1"/>
</dbReference>
<gene>
    <name evidence="7" type="ORF">EW146_g9333</name>
</gene>
<dbReference type="Pfam" id="PF01267">
    <property type="entry name" value="F-actin_cap_A"/>
    <property type="match status" value="1"/>
</dbReference>
<evidence type="ECO:0000313" key="8">
    <source>
        <dbReference type="Proteomes" id="UP000310158"/>
    </source>
</evidence>
<comment type="caution">
    <text evidence="7">The sequence shown here is derived from an EMBL/GenBank/DDBJ whole genome shotgun (WGS) entry which is preliminary data.</text>
</comment>
<evidence type="ECO:0000256" key="4">
    <source>
        <dbReference type="ARBA" id="ARBA00023203"/>
    </source>
</evidence>
<evidence type="ECO:0000256" key="5">
    <source>
        <dbReference type="ARBA" id="ARBA00025389"/>
    </source>
</evidence>
<evidence type="ECO:0000313" key="7">
    <source>
        <dbReference type="EMBL" id="THH07390.1"/>
    </source>
</evidence>
<organism evidence="7 8">
    <name type="scientific">Bondarzewia mesenterica</name>
    <dbReference type="NCBI Taxonomy" id="1095465"/>
    <lineage>
        <taxon>Eukaryota</taxon>
        <taxon>Fungi</taxon>
        <taxon>Dikarya</taxon>
        <taxon>Basidiomycota</taxon>
        <taxon>Agaricomycotina</taxon>
        <taxon>Agaricomycetes</taxon>
        <taxon>Russulales</taxon>
        <taxon>Bondarzewiaceae</taxon>
        <taxon>Bondarzewia</taxon>
    </lineage>
</organism>
<name>A0A4S4LCJ0_9AGAM</name>
<comment type="subunit">
    <text evidence="6">Heterodimer of an alpha and a beta subunit.</text>
</comment>
<dbReference type="GO" id="GO:0030479">
    <property type="term" value="C:actin cortical patch"/>
    <property type="evidence" value="ECO:0007669"/>
    <property type="project" value="TreeGrafter"/>
</dbReference>
<proteinExistence type="inferred from homology"/>
<dbReference type="GO" id="GO:0051016">
    <property type="term" value="P:barbed-end actin filament capping"/>
    <property type="evidence" value="ECO:0007669"/>
    <property type="project" value="UniProtKB-UniRule"/>
</dbReference>
<dbReference type="GO" id="GO:0008290">
    <property type="term" value="C:F-actin capping protein complex"/>
    <property type="evidence" value="ECO:0007669"/>
    <property type="project" value="UniProtKB-UniRule"/>
</dbReference>
<evidence type="ECO:0000256" key="2">
    <source>
        <dbReference type="ARBA" id="ARBA00014038"/>
    </source>
</evidence>
<dbReference type="InterPro" id="IPR042489">
    <property type="entry name" value="CapZ_alpha_1"/>
</dbReference>
<protein>
    <recommendedName>
        <fullName evidence="2 6">F-actin-capping protein subunit alpha</fullName>
    </recommendedName>
</protein>
<keyword evidence="3 6" id="KW-0117">Actin capping</keyword>
<dbReference type="AlphaFoldDB" id="A0A4S4LCJ0"/>
<keyword evidence="8" id="KW-1185">Reference proteome</keyword>
<dbReference type="Gene3D" id="3.30.1140.60">
    <property type="entry name" value="F-actin capping protein, alpha subunit"/>
    <property type="match status" value="1"/>
</dbReference>
<sequence>MPITLIRLLNNPITFGVFGDGRHTDLSTNKATMDTEERIQAVSQFLLQSPPGEINDVLNDVRNIISDDDSLQAGVYPALQEYNLGQFIVADVPGVQHQVRDRVACSSIISEAARMKGDEERFLDPRSKTTFLFDHISLETSDSQEFEPDLESEPFRAALESSTLSYIAAHFHEGVGAVFAKAGSSTQFTIQIVANKYNPTNYWSGRWRSEYLVDFAENTISGRLLVNVHYYEQGNVQLETKHTTSIALPPTISASSPAPSASKILALIEDEEGAYQAALGDVYHDMGEKTFKGLRRALPLTRQKIDWDKVLGYKLGAELSASKGVFSAS</sequence>
<dbReference type="PANTHER" id="PTHR10653">
    <property type="entry name" value="F-ACTIN-CAPPING PROTEIN SUBUNIT ALPHA"/>
    <property type="match status" value="1"/>
</dbReference>
<dbReference type="FunFam" id="3.90.1150.210:FF:000003">
    <property type="entry name" value="F-actin-capping protein subunit alpha"/>
    <property type="match status" value="1"/>
</dbReference>
<dbReference type="EMBL" id="SGPL01000782">
    <property type="protein sequence ID" value="THH07390.1"/>
    <property type="molecule type" value="Genomic_DNA"/>
</dbReference>
<dbReference type="PRINTS" id="PR00191">
    <property type="entry name" value="FACTINCAPA"/>
</dbReference>
<keyword evidence="4 6" id="KW-0009">Actin-binding</keyword>
<dbReference type="Proteomes" id="UP000310158">
    <property type="component" value="Unassembled WGS sequence"/>
</dbReference>
<dbReference type="InterPro" id="IPR037282">
    <property type="entry name" value="CapZ_alpha/beta"/>
</dbReference>
<evidence type="ECO:0000256" key="1">
    <source>
        <dbReference type="ARBA" id="ARBA00010479"/>
    </source>
</evidence>
<reference evidence="7 8" key="1">
    <citation type="submission" date="2019-02" db="EMBL/GenBank/DDBJ databases">
        <title>Genome sequencing of the rare red list fungi Bondarzewia mesenterica.</title>
        <authorList>
            <person name="Buettner E."/>
            <person name="Kellner H."/>
        </authorList>
    </citation>
    <scope>NUCLEOTIDE SEQUENCE [LARGE SCALE GENOMIC DNA]</scope>
    <source>
        <strain evidence="7 8">DSM 108281</strain>
    </source>
</reference>
<evidence type="ECO:0000256" key="3">
    <source>
        <dbReference type="ARBA" id="ARBA00022467"/>
    </source>
</evidence>
<comment type="similarity">
    <text evidence="1 6">Belongs to the F-actin-capping protein alpha subunit family.</text>
</comment>
<dbReference type="GO" id="GO:0051015">
    <property type="term" value="F:actin filament binding"/>
    <property type="evidence" value="ECO:0007669"/>
    <property type="project" value="TreeGrafter"/>
</dbReference>
<dbReference type="OrthoDB" id="340550at2759"/>
<evidence type="ECO:0000256" key="6">
    <source>
        <dbReference type="RuleBase" id="RU365077"/>
    </source>
</evidence>
<dbReference type="InterPro" id="IPR042276">
    <property type="entry name" value="CapZ_alpha/beta_2"/>
</dbReference>